<comment type="subcellular location">
    <subcellularLocation>
        <location evidence="1">Nucleus</location>
    </subcellularLocation>
</comment>
<keyword evidence="4" id="KW-0804">Transcription</keyword>
<evidence type="ECO:0000256" key="1">
    <source>
        <dbReference type="ARBA" id="ARBA00004123"/>
    </source>
</evidence>
<dbReference type="InterPro" id="IPR001138">
    <property type="entry name" value="Zn2Cys6_DnaBD"/>
</dbReference>
<dbReference type="SUPFAM" id="SSF57701">
    <property type="entry name" value="Zn2/Cys6 DNA-binding domain"/>
    <property type="match status" value="1"/>
</dbReference>
<organism evidence="8 9">
    <name type="scientific">Verruconis gallopava</name>
    <dbReference type="NCBI Taxonomy" id="253628"/>
    <lineage>
        <taxon>Eukaryota</taxon>
        <taxon>Fungi</taxon>
        <taxon>Dikarya</taxon>
        <taxon>Ascomycota</taxon>
        <taxon>Pezizomycotina</taxon>
        <taxon>Dothideomycetes</taxon>
        <taxon>Pleosporomycetidae</taxon>
        <taxon>Venturiales</taxon>
        <taxon>Sympoventuriaceae</taxon>
        <taxon>Verruconis</taxon>
    </lineage>
</organism>
<protein>
    <recommendedName>
        <fullName evidence="7">Zn(2)-C6 fungal-type domain-containing protein</fullName>
    </recommendedName>
</protein>
<proteinExistence type="predicted"/>
<feature type="region of interest" description="Disordered" evidence="6">
    <location>
        <begin position="638"/>
        <end position="689"/>
    </location>
</feature>
<feature type="region of interest" description="Disordered" evidence="6">
    <location>
        <begin position="107"/>
        <end position="133"/>
    </location>
</feature>
<evidence type="ECO:0000256" key="4">
    <source>
        <dbReference type="ARBA" id="ARBA00023163"/>
    </source>
</evidence>
<keyword evidence="5" id="KW-0539">Nucleus</keyword>
<dbReference type="PROSITE" id="PS50048">
    <property type="entry name" value="ZN2_CY6_FUNGAL_2"/>
    <property type="match status" value="1"/>
</dbReference>
<evidence type="ECO:0000256" key="6">
    <source>
        <dbReference type="SAM" id="MobiDB-lite"/>
    </source>
</evidence>
<dbReference type="SMART" id="SM00066">
    <property type="entry name" value="GAL4"/>
    <property type="match status" value="1"/>
</dbReference>
<dbReference type="GO" id="GO:0000976">
    <property type="term" value="F:transcription cis-regulatory region binding"/>
    <property type="evidence" value="ECO:0007669"/>
    <property type="project" value="TreeGrafter"/>
</dbReference>
<dbReference type="GeneID" id="27314059"/>
<feature type="region of interest" description="Disordered" evidence="6">
    <location>
        <begin position="173"/>
        <end position="201"/>
    </location>
</feature>
<dbReference type="PROSITE" id="PS00463">
    <property type="entry name" value="ZN2_CY6_FUNGAL_1"/>
    <property type="match status" value="1"/>
</dbReference>
<dbReference type="CDD" id="cd00067">
    <property type="entry name" value="GAL4"/>
    <property type="match status" value="1"/>
</dbReference>
<dbReference type="VEuPathDB" id="FungiDB:PV09_06086"/>
<feature type="compositionally biased region" description="Polar residues" evidence="6">
    <location>
        <begin position="674"/>
        <end position="689"/>
    </location>
</feature>
<dbReference type="InterPro" id="IPR036864">
    <property type="entry name" value="Zn2-C6_fun-type_DNA-bd_sf"/>
</dbReference>
<evidence type="ECO:0000259" key="7">
    <source>
        <dbReference type="PROSITE" id="PS50048"/>
    </source>
</evidence>
<feature type="compositionally biased region" description="Low complexity" evidence="6">
    <location>
        <begin position="184"/>
        <end position="196"/>
    </location>
</feature>
<feature type="compositionally biased region" description="Basic and acidic residues" evidence="6">
    <location>
        <begin position="173"/>
        <end position="183"/>
    </location>
</feature>
<dbReference type="PANTHER" id="PTHR31845">
    <property type="entry name" value="FINGER DOMAIN PROTEIN, PUTATIVE-RELATED"/>
    <property type="match status" value="1"/>
</dbReference>
<dbReference type="GO" id="GO:0005634">
    <property type="term" value="C:nucleus"/>
    <property type="evidence" value="ECO:0007669"/>
    <property type="project" value="UniProtKB-SubCell"/>
</dbReference>
<dbReference type="CDD" id="cd12148">
    <property type="entry name" value="fungal_TF_MHR"/>
    <property type="match status" value="1"/>
</dbReference>
<dbReference type="RefSeq" id="XP_016212517.1">
    <property type="nucleotide sequence ID" value="XM_016359681.1"/>
</dbReference>
<dbReference type="GO" id="GO:0008270">
    <property type="term" value="F:zinc ion binding"/>
    <property type="evidence" value="ECO:0007669"/>
    <property type="project" value="InterPro"/>
</dbReference>
<dbReference type="OrthoDB" id="39175at2759"/>
<keyword evidence="9" id="KW-1185">Reference proteome</keyword>
<sequence length="728" mass="81873">MEGTPQPATAPAGTKGIAVMACDACRRLKMRCVGALNPPCERCAKAKRPCVISQRHRAHPVHGRGSSVLVFHDSAKHSSDESASNDTAHVHRREYLRPENSFISASERDCAIRSSTSSEESKNPSSLSKPAVDTTHNVEIHQPRQFALPSVYSVTPFVEADLESAYMNESCVERSSRSSHEARSSVSTSSPYGGSTQTDDGSLTALERDIYHLVDFFHSKMAMQTPVFLPDDFKDKRSMIRHRRPLAVCIAFVTARFVPGCRSLRIQLTPDVLNILKMAWDRINENEEEQRTLFQAFAILSTYASPSDAQTSESGAARYGELSPLALRSVIETFALRISLHRSWDQVSCLRFKSPSDALASVPFRRYLLWLWLYTMSHHGSLLMRTPPTIREDASIRSAPEILSSLKEEYLIKRILAEVELCLLWSQAGTRHHELGEWWVSPQTGGAIDSRLEALRALDAALVSWSERWGLVEKDDSVVLPINSLQRTSIDFHYRFKRFSVATYVTRFFHLSTIEQRSDQSRDQSPTPPTIMMIELLLQTMQAAMSLCTLPLELSPIQKDIARYIPHLAFAMLAFPCYFVMRAAEVPGIPIATVREYFIDIKRVADVFCEMAADEYHCASIYGKAILEELARTERSLQSKQSSTQFRNSQVRPHTPAQVHQNSMQPPSLDHTVYSATSDSTTQTDNMDFTPEASSMFNWQSLSALNSPNQYSGIGGIEGWFLNNFWDP</sequence>
<dbReference type="Proteomes" id="UP000053259">
    <property type="component" value="Unassembled WGS sequence"/>
</dbReference>
<evidence type="ECO:0000313" key="8">
    <source>
        <dbReference type="EMBL" id="KIW02648.1"/>
    </source>
</evidence>
<dbReference type="EMBL" id="KN847548">
    <property type="protein sequence ID" value="KIW02647.1"/>
    <property type="molecule type" value="Genomic_DNA"/>
</dbReference>
<dbReference type="InterPro" id="IPR051089">
    <property type="entry name" value="prtT"/>
</dbReference>
<dbReference type="PANTHER" id="PTHR31845:SF17">
    <property type="entry name" value="ZN(II)2CYS6 TRANSCRIPTION FACTOR (EUROFUNG)"/>
    <property type="match status" value="1"/>
</dbReference>
<evidence type="ECO:0000256" key="5">
    <source>
        <dbReference type="ARBA" id="ARBA00023242"/>
    </source>
</evidence>
<dbReference type="Pfam" id="PF00172">
    <property type="entry name" value="Zn_clus"/>
    <property type="match status" value="1"/>
</dbReference>
<feature type="domain" description="Zn(2)-C6 fungal-type" evidence="7">
    <location>
        <begin position="21"/>
        <end position="52"/>
    </location>
</feature>
<feature type="compositionally biased region" description="Polar residues" evidence="6">
    <location>
        <begin position="638"/>
        <end position="666"/>
    </location>
</feature>
<dbReference type="AlphaFoldDB" id="A0A0D2A7C6"/>
<evidence type="ECO:0000256" key="2">
    <source>
        <dbReference type="ARBA" id="ARBA00023015"/>
    </source>
</evidence>
<reference evidence="8 9" key="1">
    <citation type="submission" date="2015-01" db="EMBL/GenBank/DDBJ databases">
        <title>The Genome Sequence of Ochroconis gallopava CBS43764.</title>
        <authorList>
            <consortium name="The Broad Institute Genomics Platform"/>
            <person name="Cuomo C."/>
            <person name="de Hoog S."/>
            <person name="Gorbushina A."/>
            <person name="Stielow B."/>
            <person name="Teixiera M."/>
            <person name="Abouelleil A."/>
            <person name="Chapman S.B."/>
            <person name="Priest M."/>
            <person name="Young S.K."/>
            <person name="Wortman J."/>
            <person name="Nusbaum C."/>
            <person name="Birren B."/>
        </authorList>
    </citation>
    <scope>NUCLEOTIDE SEQUENCE [LARGE SCALE GENOMIC DNA]</scope>
    <source>
        <strain evidence="8 9">CBS 43764</strain>
    </source>
</reference>
<name>A0A0D2A7C6_9PEZI</name>
<dbReference type="Gene3D" id="4.10.240.10">
    <property type="entry name" value="Zn(2)-C6 fungal-type DNA-binding domain"/>
    <property type="match status" value="1"/>
</dbReference>
<feature type="compositionally biased region" description="Low complexity" evidence="6">
    <location>
        <begin position="114"/>
        <end position="130"/>
    </location>
</feature>
<dbReference type="GO" id="GO:0000981">
    <property type="term" value="F:DNA-binding transcription factor activity, RNA polymerase II-specific"/>
    <property type="evidence" value="ECO:0007669"/>
    <property type="project" value="InterPro"/>
</dbReference>
<evidence type="ECO:0000256" key="3">
    <source>
        <dbReference type="ARBA" id="ARBA00023125"/>
    </source>
</evidence>
<keyword evidence="2" id="KW-0805">Transcription regulation</keyword>
<keyword evidence="3" id="KW-0238">DNA-binding</keyword>
<dbReference type="EMBL" id="KN847548">
    <property type="protein sequence ID" value="KIW02648.1"/>
    <property type="molecule type" value="Genomic_DNA"/>
</dbReference>
<dbReference type="RefSeq" id="XP_016212516.1">
    <property type="nucleotide sequence ID" value="XM_016359680.1"/>
</dbReference>
<dbReference type="HOGENOM" id="CLU_023585_0_0_1"/>
<evidence type="ECO:0000313" key="9">
    <source>
        <dbReference type="Proteomes" id="UP000053259"/>
    </source>
</evidence>
<gene>
    <name evidence="8" type="ORF">PV09_06086</name>
</gene>
<accession>A0A0D2A7C6</accession>